<proteinExistence type="predicted"/>
<keyword evidence="2" id="KW-1185">Reference proteome</keyword>
<dbReference type="Proteomes" id="UP000321717">
    <property type="component" value="Unassembled WGS sequence"/>
</dbReference>
<name>A0A512HPJ9_9HYPH</name>
<protein>
    <submittedName>
        <fullName evidence="1">Uncharacterized protein</fullName>
    </submittedName>
</protein>
<accession>A0A512HPJ9</accession>
<evidence type="ECO:0000313" key="1">
    <source>
        <dbReference type="EMBL" id="GEO87388.1"/>
    </source>
</evidence>
<reference evidence="1 2" key="1">
    <citation type="submission" date="2019-07" db="EMBL/GenBank/DDBJ databases">
        <title>Whole genome shotgun sequence of Rhizobium naphthalenivorans NBRC 107585.</title>
        <authorList>
            <person name="Hosoyama A."/>
            <person name="Uohara A."/>
            <person name="Ohji S."/>
            <person name="Ichikawa N."/>
        </authorList>
    </citation>
    <scope>NUCLEOTIDE SEQUENCE [LARGE SCALE GENOMIC DNA]</scope>
    <source>
        <strain evidence="1 2">NBRC 107585</strain>
    </source>
</reference>
<gene>
    <name evidence="1" type="ORF">RNA01_43200</name>
</gene>
<comment type="caution">
    <text evidence="1">The sequence shown here is derived from an EMBL/GenBank/DDBJ whole genome shotgun (WGS) entry which is preliminary data.</text>
</comment>
<dbReference type="AlphaFoldDB" id="A0A512HPJ9"/>
<sequence>MKPDKGRDRLRCGREWNSFQKHDEAKNIALLVAERIEPASSLMRDDDDIAATPVFDGASAAFLHIEFVSGLLKHCFATDLGAQRL</sequence>
<organism evidence="1 2">
    <name type="scientific">Ciceribacter naphthalenivorans</name>
    <dbReference type="NCBI Taxonomy" id="1118451"/>
    <lineage>
        <taxon>Bacteria</taxon>
        <taxon>Pseudomonadati</taxon>
        <taxon>Pseudomonadota</taxon>
        <taxon>Alphaproteobacteria</taxon>
        <taxon>Hyphomicrobiales</taxon>
        <taxon>Rhizobiaceae</taxon>
        <taxon>Ciceribacter</taxon>
    </lineage>
</organism>
<evidence type="ECO:0000313" key="2">
    <source>
        <dbReference type="Proteomes" id="UP000321717"/>
    </source>
</evidence>
<dbReference type="EMBL" id="BJZP01000038">
    <property type="protein sequence ID" value="GEO87388.1"/>
    <property type="molecule type" value="Genomic_DNA"/>
</dbReference>